<dbReference type="PROSITE" id="PS01186">
    <property type="entry name" value="EGF_2"/>
    <property type="match status" value="2"/>
</dbReference>
<dbReference type="Pfam" id="PF14670">
    <property type="entry name" value="FXa_inhibition"/>
    <property type="match status" value="2"/>
</dbReference>
<dbReference type="CDD" id="cd00054">
    <property type="entry name" value="EGF_CA"/>
    <property type="match status" value="4"/>
</dbReference>
<dbReference type="Gene3D" id="2.10.25.10">
    <property type="entry name" value="Laminin"/>
    <property type="match status" value="11"/>
</dbReference>
<dbReference type="Gene3D" id="2.60.120.200">
    <property type="match status" value="2"/>
</dbReference>
<dbReference type="PROSITE" id="PS50025">
    <property type="entry name" value="LAM_G_DOMAIN"/>
    <property type="match status" value="1"/>
</dbReference>
<dbReference type="PANTHER" id="PTHR24050:SF27">
    <property type="entry name" value="FIBRILLIN-1"/>
    <property type="match status" value="1"/>
</dbReference>
<keyword evidence="10" id="KW-1185">Reference proteome</keyword>
<feature type="domain" description="EGF-like" evidence="8">
    <location>
        <begin position="340"/>
        <end position="377"/>
    </location>
</feature>
<name>E4XQ48_OIKDI</name>
<dbReference type="SMART" id="SM00181">
    <property type="entry name" value="EGF"/>
    <property type="match status" value="11"/>
</dbReference>
<protein>
    <submittedName>
        <fullName evidence="9">Uncharacterized protein</fullName>
    </submittedName>
</protein>
<dbReference type="PROSITE" id="PS01187">
    <property type="entry name" value="EGF_CA"/>
    <property type="match status" value="4"/>
</dbReference>
<keyword evidence="4" id="KW-1015">Disulfide bond</keyword>
<dbReference type="InterPro" id="IPR049883">
    <property type="entry name" value="NOTCH1_EGF-like"/>
</dbReference>
<evidence type="ECO:0000259" key="8">
    <source>
        <dbReference type="PROSITE" id="PS50026"/>
    </source>
</evidence>
<reference evidence="9" key="1">
    <citation type="journal article" date="2010" name="Science">
        <title>Plasticity of animal genome architecture unmasked by rapid evolution of a pelagic tunicate.</title>
        <authorList>
            <person name="Denoeud F."/>
            <person name="Henriet S."/>
            <person name="Mungpakdee S."/>
            <person name="Aury J.M."/>
            <person name="Da Silva C."/>
            <person name="Brinkmann H."/>
            <person name="Mikhaleva J."/>
            <person name="Olsen L.C."/>
            <person name="Jubin C."/>
            <person name="Canestro C."/>
            <person name="Bouquet J.M."/>
            <person name="Danks G."/>
            <person name="Poulain J."/>
            <person name="Campsteijn C."/>
            <person name="Adamski M."/>
            <person name="Cross I."/>
            <person name="Yadetie F."/>
            <person name="Muffato M."/>
            <person name="Louis A."/>
            <person name="Butcher S."/>
            <person name="Tsagkogeorga G."/>
            <person name="Konrad A."/>
            <person name="Singh S."/>
            <person name="Jensen M.F."/>
            <person name="Cong E.H."/>
            <person name="Eikeseth-Otteraa H."/>
            <person name="Noel B."/>
            <person name="Anthouard V."/>
            <person name="Porcel B.M."/>
            <person name="Kachouri-Lafond R."/>
            <person name="Nishino A."/>
            <person name="Ugolini M."/>
            <person name="Chourrout P."/>
            <person name="Nishida H."/>
            <person name="Aasland R."/>
            <person name="Huzurbazar S."/>
            <person name="Westhof E."/>
            <person name="Delsuc F."/>
            <person name="Lehrach H."/>
            <person name="Reinhardt R."/>
            <person name="Weissenbach J."/>
            <person name="Roy S.W."/>
            <person name="Artiguenave F."/>
            <person name="Postlethwait J.H."/>
            <person name="Manak J.R."/>
            <person name="Thompson E.M."/>
            <person name="Jaillon O."/>
            <person name="Du Pasquier L."/>
            <person name="Boudinot P."/>
            <person name="Liberles D.A."/>
            <person name="Volff J.N."/>
            <person name="Philippe H."/>
            <person name="Lenhard B."/>
            <person name="Roest Crollius H."/>
            <person name="Wincker P."/>
            <person name="Chourrout D."/>
        </authorList>
    </citation>
    <scope>NUCLEOTIDE SEQUENCE [LARGE SCALE GENOMIC DNA]</scope>
</reference>
<comment type="caution">
    <text evidence="6">Lacks conserved residue(s) required for the propagation of feature annotation.</text>
</comment>
<dbReference type="SMART" id="SM00179">
    <property type="entry name" value="EGF_CA"/>
    <property type="match status" value="11"/>
</dbReference>
<sequence length="937" mass="104407">MPLNWEGKNCDKEIRDCRRELLSASDEQFQCVNGDCSLEQKKCICAPGWIHSASGFDVCDEDEDECVTGTHECEHQCVNTIGSYDCKCDKGYIKSSQNSNECDDVDECRHNNGGCEEFCVNTDGSFECSCPEGFTLDMRYERRCYDDDECEKNNGGCSQKCKNTHGSFYCGCEEGYYLDEDRLTCMDLDECHPEALPDAALSQDLNPSLKMFLAKMEPNGNCEQNCVNTEGSFHCTCENGYHLLSDGFTCIDDDECLNETDECSQKCINTDGSYDCSCNQGYKLDTSDWKTCHDIDECVEKQHDCRSPSLCENTVGSYECPCPAGYTAAMSRYSDPPCIDIDECLDMPCAHGGQCSNIEGSFVCTCVNTGFIGATCEKSDSDTCSNLVKCHHKCNNVEESYECSCRDGYLLALDGHSCEDIDECDLSTHNCGDGAVCENTSGSFECVCPRNYALDLDRNCKDEDECKHTSCDLKTSYCNNLPGGFDCVCREGYEEDYTTSQCKDIDECATGSHTCDEGFVCQNTVPKYECVRPNVPTVCHEPIAPMPDSFQTGRKFNGENTQVIDLKITANEYYEFAIRFRTRDQIGVLMELSSRKSKKNKGQFIRVKLADGLVETVLSEGNSVKDAQNVTNSYSTGYFSTLTFRREFGTSGALKISIDEKAVYAQDGFVQSMFGINMRRLELGGSKDGPLIDPSNSLDACFQKESTTFFEKYEIASEETSSSDQCFAEIVHGDGIYAEGNGYATFDISKLENLHRADSHFSFGFYAIIESNTGTIFKFGPLELSVKFGKLFLTLSKRGSPPKTRDLADWVVRDKKRNSSSAKQLHFCDGAKHIIKAKLIQEPNANTNKAIIVIGTQSFKMSELFGDTSPDEFVDSITLGGQKNTNNMGIRGMFLPYTSYGRSCKTRRIMKTTCDFTRHVKDFVNFRLFSAPARLLP</sequence>
<feature type="domain" description="EGF-like" evidence="8">
    <location>
        <begin position="294"/>
        <end position="332"/>
    </location>
</feature>
<dbReference type="GO" id="GO:0005509">
    <property type="term" value="F:calcium ion binding"/>
    <property type="evidence" value="ECO:0007669"/>
    <property type="project" value="InterPro"/>
</dbReference>
<dbReference type="Proteomes" id="UP000001307">
    <property type="component" value="Unassembled WGS sequence"/>
</dbReference>
<evidence type="ECO:0000256" key="5">
    <source>
        <dbReference type="ARBA" id="ARBA00023180"/>
    </source>
</evidence>
<dbReference type="InterPro" id="IPR001881">
    <property type="entry name" value="EGF-like_Ca-bd_dom"/>
</dbReference>
<feature type="domain" description="EGF-like" evidence="8">
    <location>
        <begin position="252"/>
        <end position="288"/>
    </location>
</feature>
<dbReference type="InterPro" id="IPR052235">
    <property type="entry name" value="Nephronectin_domain"/>
</dbReference>
<organism evidence="9">
    <name type="scientific">Oikopleura dioica</name>
    <name type="common">Tunicate</name>
    <dbReference type="NCBI Taxonomy" id="34765"/>
    <lineage>
        <taxon>Eukaryota</taxon>
        <taxon>Metazoa</taxon>
        <taxon>Chordata</taxon>
        <taxon>Tunicata</taxon>
        <taxon>Appendicularia</taxon>
        <taxon>Copelata</taxon>
        <taxon>Oikopleuridae</taxon>
        <taxon>Oikopleura</taxon>
    </lineage>
</organism>
<dbReference type="InterPro" id="IPR013320">
    <property type="entry name" value="ConA-like_dom_sf"/>
</dbReference>
<evidence type="ECO:0000256" key="4">
    <source>
        <dbReference type="ARBA" id="ARBA00023157"/>
    </source>
</evidence>
<dbReference type="AlphaFoldDB" id="E4XQ48"/>
<accession>E4XQ48</accession>
<dbReference type="PROSITE" id="PS00010">
    <property type="entry name" value="ASX_HYDROXYL"/>
    <property type="match status" value="7"/>
</dbReference>
<dbReference type="EMBL" id="FN653100">
    <property type="protein sequence ID" value="CBY11934.1"/>
    <property type="molecule type" value="Genomic_DNA"/>
</dbReference>
<dbReference type="SUPFAM" id="SSF57184">
    <property type="entry name" value="Growth factor receptor domain"/>
    <property type="match status" value="3"/>
</dbReference>
<feature type="domain" description="Laminin G" evidence="7">
    <location>
        <begin position="553"/>
        <end position="726"/>
    </location>
</feature>
<dbReference type="OrthoDB" id="4405280at2759"/>
<evidence type="ECO:0000256" key="2">
    <source>
        <dbReference type="ARBA" id="ARBA00022729"/>
    </source>
</evidence>
<dbReference type="SUPFAM" id="SSF57196">
    <property type="entry name" value="EGF/Laminin"/>
    <property type="match status" value="2"/>
</dbReference>
<dbReference type="PROSITE" id="PS50026">
    <property type="entry name" value="EGF_3"/>
    <property type="match status" value="4"/>
</dbReference>
<dbReference type="SUPFAM" id="SSF49899">
    <property type="entry name" value="Concanavalin A-like lectins/glucanases"/>
    <property type="match status" value="1"/>
</dbReference>
<keyword evidence="3" id="KW-0677">Repeat</keyword>
<keyword evidence="2" id="KW-0732">Signal</keyword>
<gene>
    <name evidence="9" type="ORF">GSOID_T00017341001</name>
</gene>
<dbReference type="InterPro" id="IPR018097">
    <property type="entry name" value="EGF_Ca-bd_CS"/>
</dbReference>
<dbReference type="SMART" id="SM00282">
    <property type="entry name" value="LamG"/>
    <property type="match status" value="1"/>
</dbReference>
<evidence type="ECO:0000259" key="7">
    <source>
        <dbReference type="PROSITE" id="PS50025"/>
    </source>
</evidence>
<evidence type="ECO:0000313" key="9">
    <source>
        <dbReference type="EMBL" id="CBY11934.1"/>
    </source>
</evidence>
<evidence type="ECO:0000256" key="6">
    <source>
        <dbReference type="PROSITE-ProRule" id="PRU00076"/>
    </source>
</evidence>
<evidence type="ECO:0000256" key="3">
    <source>
        <dbReference type="ARBA" id="ARBA00022737"/>
    </source>
</evidence>
<dbReference type="InterPro" id="IPR000742">
    <property type="entry name" value="EGF"/>
</dbReference>
<dbReference type="FunFam" id="2.10.25.10:FF:000038">
    <property type="entry name" value="Fibrillin 2"/>
    <property type="match status" value="2"/>
</dbReference>
<dbReference type="FunFam" id="2.10.25.10:FF:000002">
    <property type="entry name" value="Latent-transforming growth factor beta-binding protein 3"/>
    <property type="match status" value="1"/>
</dbReference>
<dbReference type="InterPro" id="IPR001791">
    <property type="entry name" value="Laminin_G"/>
</dbReference>
<proteinExistence type="predicted"/>
<keyword evidence="5" id="KW-0325">Glycoprotein</keyword>
<dbReference type="FunFam" id="2.10.25.10:FF:000240">
    <property type="entry name" value="Vitamin K-dependent protein S"/>
    <property type="match status" value="3"/>
</dbReference>
<dbReference type="Pfam" id="PF07645">
    <property type="entry name" value="EGF_CA"/>
    <property type="match status" value="8"/>
</dbReference>
<dbReference type="InterPro" id="IPR000152">
    <property type="entry name" value="EGF-type_Asp/Asn_hydroxyl_site"/>
</dbReference>
<keyword evidence="1 6" id="KW-0245">EGF-like domain</keyword>
<feature type="domain" description="EGF-like" evidence="8">
    <location>
        <begin position="420"/>
        <end position="461"/>
    </location>
</feature>
<dbReference type="PANTHER" id="PTHR24050">
    <property type="entry name" value="PA14 DOMAIN-CONTAINING PROTEIN"/>
    <property type="match status" value="1"/>
</dbReference>
<evidence type="ECO:0000256" key="1">
    <source>
        <dbReference type="ARBA" id="ARBA00022536"/>
    </source>
</evidence>
<dbReference type="InParanoid" id="E4XQ48"/>
<dbReference type="InterPro" id="IPR009030">
    <property type="entry name" value="Growth_fac_rcpt_cys_sf"/>
</dbReference>
<dbReference type="FunFam" id="2.10.25.10:FF:000005">
    <property type="entry name" value="Fibrillin 2"/>
    <property type="match status" value="1"/>
</dbReference>
<evidence type="ECO:0000313" key="10">
    <source>
        <dbReference type="Proteomes" id="UP000001307"/>
    </source>
</evidence>